<feature type="compositionally biased region" description="Basic and acidic residues" evidence="1">
    <location>
        <begin position="10"/>
        <end position="21"/>
    </location>
</feature>
<protein>
    <submittedName>
        <fullName evidence="2">Uncharacterized protein</fullName>
    </submittedName>
</protein>
<proteinExistence type="predicted"/>
<dbReference type="EMBL" id="BHYM01000087">
    <property type="protein sequence ID" value="GCE44122.1"/>
    <property type="molecule type" value="Genomic_DNA"/>
</dbReference>
<evidence type="ECO:0000256" key="1">
    <source>
        <dbReference type="SAM" id="MobiDB-lite"/>
    </source>
</evidence>
<dbReference type="Proteomes" id="UP000287519">
    <property type="component" value="Unassembled WGS sequence"/>
</dbReference>
<accession>A0A402CKI7</accession>
<sequence>MDTSYGDLPDDQKESDRDQVRKYLPVIARALTSGASTAVGESEAT</sequence>
<organism evidence="2 3">
    <name type="scientific">Rhodococcus wratislaviensis</name>
    <name type="common">Tsukamurella wratislaviensis</name>
    <dbReference type="NCBI Taxonomy" id="44752"/>
    <lineage>
        <taxon>Bacteria</taxon>
        <taxon>Bacillati</taxon>
        <taxon>Actinomycetota</taxon>
        <taxon>Actinomycetes</taxon>
        <taxon>Mycobacteriales</taxon>
        <taxon>Nocardiaceae</taxon>
        <taxon>Rhodococcus</taxon>
    </lineage>
</organism>
<gene>
    <name evidence="2" type="ORF">Rhow_008420</name>
</gene>
<reference evidence="2 3" key="1">
    <citation type="submission" date="2018-11" db="EMBL/GenBank/DDBJ databases">
        <title>Microbial catabolism of amino acid.</title>
        <authorList>
            <person name="Hibi M."/>
            <person name="Ogawa J."/>
        </authorList>
    </citation>
    <scope>NUCLEOTIDE SEQUENCE [LARGE SCALE GENOMIC DNA]</scope>
    <source>
        <strain evidence="2 3">C31-06</strain>
    </source>
</reference>
<feature type="region of interest" description="Disordered" evidence="1">
    <location>
        <begin position="1"/>
        <end position="21"/>
    </location>
</feature>
<evidence type="ECO:0000313" key="2">
    <source>
        <dbReference type="EMBL" id="GCE44122.1"/>
    </source>
</evidence>
<comment type="caution">
    <text evidence="2">The sequence shown here is derived from an EMBL/GenBank/DDBJ whole genome shotgun (WGS) entry which is preliminary data.</text>
</comment>
<keyword evidence="3" id="KW-1185">Reference proteome</keyword>
<name>A0A402CKI7_RHOWR</name>
<dbReference type="AlphaFoldDB" id="A0A402CKI7"/>
<evidence type="ECO:0000313" key="3">
    <source>
        <dbReference type="Proteomes" id="UP000287519"/>
    </source>
</evidence>